<proteinExistence type="predicted"/>
<name>A0ACB7TAK5_HYAAI</name>
<keyword evidence="2" id="KW-1185">Reference proteome</keyword>
<evidence type="ECO:0000313" key="1">
    <source>
        <dbReference type="EMBL" id="KAH6944098.1"/>
    </source>
</evidence>
<reference evidence="1" key="1">
    <citation type="submission" date="2020-05" db="EMBL/GenBank/DDBJ databases">
        <title>Large-scale comparative analyses of tick genomes elucidate their genetic diversity and vector capacities.</title>
        <authorList>
            <person name="Jia N."/>
            <person name="Wang J."/>
            <person name="Shi W."/>
            <person name="Du L."/>
            <person name="Sun Y."/>
            <person name="Zhan W."/>
            <person name="Jiang J."/>
            <person name="Wang Q."/>
            <person name="Zhang B."/>
            <person name="Ji P."/>
            <person name="Sakyi L.B."/>
            <person name="Cui X."/>
            <person name="Yuan T."/>
            <person name="Jiang B."/>
            <person name="Yang W."/>
            <person name="Lam T.T.-Y."/>
            <person name="Chang Q."/>
            <person name="Ding S."/>
            <person name="Wang X."/>
            <person name="Zhu J."/>
            <person name="Ruan X."/>
            <person name="Zhao L."/>
            <person name="Wei J."/>
            <person name="Que T."/>
            <person name="Du C."/>
            <person name="Cheng J."/>
            <person name="Dai P."/>
            <person name="Han X."/>
            <person name="Huang E."/>
            <person name="Gao Y."/>
            <person name="Liu J."/>
            <person name="Shao H."/>
            <person name="Ye R."/>
            <person name="Li L."/>
            <person name="Wei W."/>
            <person name="Wang X."/>
            <person name="Wang C."/>
            <person name="Yang T."/>
            <person name="Huo Q."/>
            <person name="Li W."/>
            <person name="Guo W."/>
            <person name="Chen H."/>
            <person name="Zhou L."/>
            <person name="Ni X."/>
            <person name="Tian J."/>
            <person name="Zhou Y."/>
            <person name="Sheng Y."/>
            <person name="Liu T."/>
            <person name="Pan Y."/>
            <person name="Xia L."/>
            <person name="Li J."/>
            <person name="Zhao F."/>
            <person name="Cao W."/>
        </authorList>
    </citation>
    <scope>NUCLEOTIDE SEQUENCE</scope>
    <source>
        <strain evidence="1">Hyas-2018</strain>
    </source>
</reference>
<gene>
    <name evidence="1" type="ORF">HPB50_001914</name>
</gene>
<protein>
    <submittedName>
        <fullName evidence="1">Uncharacterized protein</fullName>
    </submittedName>
</protein>
<dbReference type="EMBL" id="CM023481">
    <property type="protein sequence ID" value="KAH6944098.1"/>
    <property type="molecule type" value="Genomic_DNA"/>
</dbReference>
<dbReference type="Proteomes" id="UP000821845">
    <property type="component" value="Chromosome 1"/>
</dbReference>
<evidence type="ECO:0000313" key="2">
    <source>
        <dbReference type="Proteomes" id="UP000821845"/>
    </source>
</evidence>
<sequence length="175" mass="19572">MPHREGEAILPSGVSTRQLDVDKLCGAVSPDETCWLCDRSGVAWNRVMHRLACEIIETSAGLLRYSSTAERAESTPTSAIRYASSPRFLASWLLCHNPCIQERTCCTTTRYTSFSGFGALVQPHLHSGTERGVRATHTDIPWDQLSLPCRTGYTRVKLARRKLRAEHLIKGKILF</sequence>
<organism evidence="1 2">
    <name type="scientific">Hyalomma asiaticum</name>
    <name type="common">Tick</name>
    <dbReference type="NCBI Taxonomy" id="266040"/>
    <lineage>
        <taxon>Eukaryota</taxon>
        <taxon>Metazoa</taxon>
        <taxon>Ecdysozoa</taxon>
        <taxon>Arthropoda</taxon>
        <taxon>Chelicerata</taxon>
        <taxon>Arachnida</taxon>
        <taxon>Acari</taxon>
        <taxon>Parasitiformes</taxon>
        <taxon>Ixodida</taxon>
        <taxon>Ixodoidea</taxon>
        <taxon>Ixodidae</taxon>
        <taxon>Hyalomminae</taxon>
        <taxon>Hyalomma</taxon>
    </lineage>
</organism>
<accession>A0ACB7TAK5</accession>
<comment type="caution">
    <text evidence="1">The sequence shown here is derived from an EMBL/GenBank/DDBJ whole genome shotgun (WGS) entry which is preliminary data.</text>
</comment>